<gene>
    <name evidence="1" type="ORF">AKL21_12245</name>
</gene>
<dbReference type="Proteomes" id="UP000216797">
    <property type="component" value="Unassembled WGS sequence"/>
</dbReference>
<name>A0A267HNB3_9ENTE</name>
<keyword evidence="2" id="KW-1185">Reference proteome</keyword>
<evidence type="ECO:0000313" key="2">
    <source>
        <dbReference type="Proteomes" id="UP000216797"/>
    </source>
</evidence>
<proteinExistence type="predicted"/>
<dbReference type="EMBL" id="LHUG01000015">
    <property type="protein sequence ID" value="PAA99868.1"/>
    <property type="molecule type" value="Genomic_DNA"/>
</dbReference>
<reference evidence="1 2" key="1">
    <citation type="submission" date="2015-08" db="EMBL/GenBank/DDBJ databases">
        <title>Enterococcus genome sequence.</title>
        <authorList>
            <person name="Acedo J.Z."/>
            <person name="Vederas J.C."/>
        </authorList>
    </citation>
    <scope>NUCLEOTIDE SEQUENCE [LARGE SCALE GENOMIC DNA]</scope>
    <source>
        <strain evidence="1 2">49</strain>
    </source>
</reference>
<dbReference type="AlphaFoldDB" id="A0A267HNB3"/>
<sequence length="80" mass="8930">MITLPTRISCGIDFMVEFGKKNHGRIPKPGGTPLTIDKTIATINSLKHLFLIQESPLYSQVSPKKDCSKSKPYLDEKVNL</sequence>
<protein>
    <submittedName>
        <fullName evidence="1">Uncharacterized protein</fullName>
    </submittedName>
</protein>
<dbReference type="RefSeq" id="WP_010746351.1">
    <property type="nucleotide sequence ID" value="NZ_LHUG01000015.1"/>
</dbReference>
<comment type="caution">
    <text evidence="1">The sequence shown here is derived from an EMBL/GenBank/DDBJ whole genome shotgun (WGS) entry which is preliminary data.</text>
</comment>
<organism evidence="1 2">
    <name type="scientific">Enterococcus canintestini</name>
    <dbReference type="NCBI Taxonomy" id="317010"/>
    <lineage>
        <taxon>Bacteria</taxon>
        <taxon>Bacillati</taxon>
        <taxon>Bacillota</taxon>
        <taxon>Bacilli</taxon>
        <taxon>Lactobacillales</taxon>
        <taxon>Enterococcaceae</taxon>
        <taxon>Enterococcus</taxon>
    </lineage>
</organism>
<evidence type="ECO:0000313" key="1">
    <source>
        <dbReference type="EMBL" id="PAA99868.1"/>
    </source>
</evidence>
<accession>A0A267HNB3</accession>